<name>A0ABS3KH26_9PROT</name>
<dbReference type="RefSeq" id="WP_207448426.1">
    <property type="nucleotide sequence ID" value="NZ_JACTNF010000015.1"/>
</dbReference>
<evidence type="ECO:0000313" key="2">
    <source>
        <dbReference type="EMBL" id="MBO1075918.1"/>
    </source>
</evidence>
<feature type="signal peptide" evidence="1">
    <location>
        <begin position="1"/>
        <end position="29"/>
    </location>
</feature>
<feature type="chain" id="PRO_5045088354" evidence="1">
    <location>
        <begin position="30"/>
        <end position="232"/>
    </location>
</feature>
<accession>A0ABS3KH26</accession>
<keyword evidence="3" id="KW-1185">Reference proteome</keyword>
<gene>
    <name evidence="2" type="ORF">IAI60_14970</name>
</gene>
<dbReference type="EMBL" id="JACTNF010000015">
    <property type="protein sequence ID" value="MBO1075918.1"/>
    <property type="molecule type" value="Genomic_DNA"/>
</dbReference>
<sequence length="232" mass="25067">MPVMPVYRPRRMVLAACMLGGLMAQPALAQAPMLYEQRLPDDLAFIRIINALPGSADITSDIMPGFTVGDGEADRIGPYVPAEKATGQETRFRITEGGEELSSAITFEKGYNTLILLRQEGKLTAMNLPDSLEFNQLRARLAFYNLIPGCGDGALTLEGSNQAIFTGVAPYTTKARSVNPAAASLRASCQGQQAPVRDLGRLEAGGQYSIWLMAPQGQPITVLARDRIAPRR</sequence>
<evidence type="ECO:0000313" key="3">
    <source>
        <dbReference type="Proteomes" id="UP001518990"/>
    </source>
</evidence>
<protein>
    <submittedName>
        <fullName evidence="2">ABC transporter permease</fullName>
    </submittedName>
</protein>
<organism evidence="2 3">
    <name type="scientific">Roseomonas marmotae</name>
    <dbReference type="NCBI Taxonomy" id="2768161"/>
    <lineage>
        <taxon>Bacteria</taxon>
        <taxon>Pseudomonadati</taxon>
        <taxon>Pseudomonadota</taxon>
        <taxon>Alphaproteobacteria</taxon>
        <taxon>Acetobacterales</taxon>
        <taxon>Roseomonadaceae</taxon>
        <taxon>Roseomonas</taxon>
    </lineage>
</organism>
<proteinExistence type="predicted"/>
<comment type="caution">
    <text evidence="2">The sequence shown here is derived from an EMBL/GenBank/DDBJ whole genome shotgun (WGS) entry which is preliminary data.</text>
</comment>
<evidence type="ECO:0000256" key="1">
    <source>
        <dbReference type="SAM" id="SignalP"/>
    </source>
</evidence>
<keyword evidence="1" id="KW-0732">Signal</keyword>
<reference evidence="2 3" key="1">
    <citation type="submission" date="2020-09" db="EMBL/GenBank/DDBJ databases">
        <title>Roseomonas.</title>
        <authorList>
            <person name="Zhu W."/>
        </authorList>
    </citation>
    <scope>NUCLEOTIDE SEQUENCE [LARGE SCALE GENOMIC DNA]</scope>
    <source>
        <strain evidence="2 3">1311</strain>
    </source>
</reference>
<dbReference type="Proteomes" id="UP001518990">
    <property type="component" value="Unassembled WGS sequence"/>
</dbReference>